<evidence type="ECO:0000313" key="3">
    <source>
        <dbReference type="Proteomes" id="UP000712045"/>
    </source>
</evidence>
<gene>
    <name evidence="2" type="ORF">JS521_10600</name>
</gene>
<organism evidence="2 3">
    <name type="scientific">Streptomyces durocortorensis</name>
    <dbReference type="NCBI Taxonomy" id="2811104"/>
    <lineage>
        <taxon>Bacteria</taxon>
        <taxon>Bacillati</taxon>
        <taxon>Actinomycetota</taxon>
        <taxon>Actinomycetes</taxon>
        <taxon>Kitasatosporales</taxon>
        <taxon>Streptomycetaceae</taxon>
        <taxon>Streptomyces</taxon>
    </lineage>
</organism>
<feature type="signal peptide" evidence="1">
    <location>
        <begin position="1"/>
        <end position="27"/>
    </location>
</feature>
<name>A0ABS2HUE9_9ACTN</name>
<dbReference type="Proteomes" id="UP000712045">
    <property type="component" value="Unassembled WGS sequence"/>
</dbReference>
<evidence type="ECO:0000256" key="1">
    <source>
        <dbReference type="SAM" id="SignalP"/>
    </source>
</evidence>
<comment type="caution">
    <text evidence="2">The sequence shown here is derived from an EMBL/GenBank/DDBJ whole genome shotgun (WGS) entry which is preliminary data.</text>
</comment>
<accession>A0ABS2HUE9</accession>
<protein>
    <submittedName>
        <fullName evidence="2">Uncharacterized protein</fullName>
    </submittedName>
</protein>
<keyword evidence="3" id="KW-1185">Reference proteome</keyword>
<sequence length="158" mass="17423">MKRILATSIISFTAVFGVMVAAPTASADVIDYENLYSSEGCKEPTPSKFKFHIYFNSGMDGSYRNIGYSVYDFDRLKPGGSDPGAYPLRFCIIGASGTPGAGQKIKNNAASAENDHYKYKARVHFYSGYTGPKDVMNPGQTIARFRYVYNENASFSWA</sequence>
<feature type="chain" id="PRO_5045991764" evidence="1">
    <location>
        <begin position="28"/>
        <end position="158"/>
    </location>
</feature>
<proteinExistence type="predicted"/>
<dbReference type="EMBL" id="JAFEUF010000037">
    <property type="protein sequence ID" value="MBM7054300.1"/>
    <property type="molecule type" value="Genomic_DNA"/>
</dbReference>
<keyword evidence="1" id="KW-0732">Signal</keyword>
<evidence type="ECO:0000313" key="2">
    <source>
        <dbReference type="EMBL" id="MBM7054300.1"/>
    </source>
</evidence>
<dbReference type="RefSeq" id="WP_157846394.1">
    <property type="nucleotide sequence ID" value="NZ_JAFEUF010000037.1"/>
</dbReference>
<reference evidence="2 3" key="1">
    <citation type="submission" date="2021-02" db="EMBL/GenBank/DDBJ databases">
        <title>Genome Streptomyces sp. RHZ10.</title>
        <authorList>
            <person name="Besaury L."/>
        </authorList>
    </citation>
    <scope>NUCLEOTIDE SEQUENCE [LARGE SCALE GENOMIC DNA]</scope>
    <source>
        <strain evidence="2 3">RHZ10</strain>
    </source>
</reference>